<protein>
    <submittedName>
        <fullName evidence="1">Uncharacterized protein</fullName>
    </submittedName>
</protein>
<dbReference type="OrthoDB" id="2242734at2"/>
<dbReference type="Proteomes" id="UP000245021">
    <property type="component" value="Unassembled WGS sequence"/>
</dbReference>
<sequence length="67" mass="7682">MKFEFKSLSVYEEERMPNYVANGRLPYVIADFDSMDAAIEYVAAHKGFLTTADGSRAFEVRNIQRVD</sequence>
<evidence type="ECO:0000313" key="2">
    <source>
        <dbReference type="Proteomes" id="UP000245021"/>
    </source>
</evidence>
<accession>A0A2R5HDB8</accession>
<evidence type="ECO:0000313" key="1">
    <source>
        <dbReference type="EMBL" id="GBG96022.1"/>
    </source>
</evidence>
<organism evidence="1 2">
    <name type="scientific">Lactococcus termiticola</name>
    <dbReference type="NCBI Taxonomy" id="2169526"/>
    <lineage>
        <taxon>Bacteria</taxon>
        <taxon>Bacillati</taxon>
        <taxon>Bacillota</taxon>
        <taxon>Bacilli</taxon>
        <taxon>Lactobacillales</taxon>
        <taxon>Streptococcaceae</taxon>
        <taxon>Lactococcus</taxon>
    </lineage>
</organism>
<dbReference type="AlphaFoldDB" id="A0A2R5HDB8"/>
<dbReference type="RefSeq" id="WP_109245010.1">
    <property type="nucleotide sequence ID" value="NZ_BFFO01000001.1"/>
</dbReference>
<name>A0A2R5HDB8_9LACT</name>
<reference evidence="1 2" key="1">
    <citation type="journal article" date="2018" name="Genome Announc.">
        <title>Draft Genome Sequence of Lactococcus sp. Strain NtB2 (JCM 32569), Isolated from the Gut of the Higher Termite Nasutitermes takasagoensis.</title>
        <authorList>
            <person name="Noda S."/>
            <person name="Aihara C."/>
            <person name="Yuki M."/>
            <person name="Ohkuma M."/>
        </authorList>
    </citation>
    <scope>NUCLEOTIDE SEQUENCE [LARGE SCALE GENOMIC DNA]</scope>
    <source>
        <strain evidence="1 2">NtB2</strain>
    </source>
</reference>
<comment type="caution">
    <text evidence="1">The sequence shown here is derived from an EMBL/GenBank/DDBJ whole genome shotgun (WGS) entry which is preliminary data.</text>
</comment>
<keyword evidence="2" id="KW-1185">Reference proteome</keyword>
<gene>
    <name evidence="1" type="ORF">NtB2_00125</name>
</gene>
<proteinExistence type="predicted"/>
<dbReference type="EMBL" id="BFFO01000001">
    <property type="protein sequence ID" value="GBG96022.1"/>
    <property type="molecule type" value="Genomic_DNA"/>
</dbReference>